<sequence>MRFAEASGARATLPPASAGDVLANLSRPATGRRGKRPCLATQPSAVAAAAVGAVACTGTVVDLGLVEAVLAAAVSGHACPPRTSNRTNTRRALAPAYCLAVSKTRRKRGRPAGDGAGGGGDDGGSGGGDGSGWNGWDDGAGWGGGRADGVWLWQALCMCSLLQAAHYVLRSGEERGPSSGTFASLASSLYGPSTRQQPQAFTA</sequence>
<organism evidence="2 3">
    <name type="scientific">Elliptochloris bilobata</name>
    <dbReference type="NCBI Taxonomy" id="381761"/>
    <lineage>
        <taxon>Eukaryota</taxon>
        <taxon>Viridiplantae</taxon>
        <taxon>Chlorophyta</taxon>
        <taxon>core chlorophytes</taxon>
        <taxon>Trebouxiophyceae</taxon>
        <taxon>Trebouxiophyceae incertae sedis</taxon>
        <taxon>Elliptochloris clade</taxon>
        <taxon>Elliptochloris</taxon>
    </lineage>
</organism>
<evidence type="ECO:0000313" key="2">
    <source>
        <dbReference type="EMBL" id="KAK9822183.1"/>
    </source>
</evidence>
<evidence type="ECO:0000313" key="3">
    <source>
        <dbReference type="Proteomes" id="UP001445335"/>
    </source>
</evidence>
<accession>A0AAW1QLB9</accession>
<dbReference type="Proteomes" id="UP001445335">
    <property type="component" value="Unassembled WGS sequence"/>
</dbReference>
<feature type="region of interest" description="Disordered" evidence="1">
    <location>
        <begin position="176"/>
        <end position="203"/>
    </location>
</feature>
<gene>
    <name evidence="2" type="ORF">WJX81_007918</name>
</gene>
<protein>
    <submittedName>
        <fullName evidence="2">Uncharacterized protein</fullName>
    </submittedName>
</protein>
<feature type="compositionally biased region" description="Polar residues" evidence="1">
    <location>
        <begin position="178"/>
        <end position="203"/>
    </location>
</feature>
<reference evidence="2 3" key="1">
    <citation type="journal article" date="2024" name="Nat. Commun.">
        <title>Phylogenomics reveals the evolutionary origins of lichenization in chlorophyte algae.</title>
        <authorList>
            <person name="Puginier C."/>
            <person name="Libourel C."/>
            <person name="Otte J."/>
            <person name="Skaloud P."/>
            <person name="Haon M."/>
            <person name="Grisel S."/>
            <person name="Petersen M."/>
            <person name="Berrin J.G."/>
            <person name="Delaux P.M."/>
            <person name="Dal Grande F."/>
            <person name="Keller J."/>
        </authorList>
    </citation>
    <scope>NUCLEOTIDE SEQUENCE [LARGE SCALE GENOMIC DNA]</scope>
    <source>
        <strain evidence="2 3">SAG 245.80</strain>
    </source>
</reference>
<name>A0AAW1QLB9_9CHLO</name>
<dbReference type="AlphaFoldDB" id="A0AAW1QLB9"/>
<proteinExistence type="predicted"/>
<keyword evidence="3" id="KW-1185">Reference proteome</keyword>
<dbReference type="EMBL" id="JALJOU010000091">
    <property type="protein sequence ID" value="KAK9822183.1"/>
    <property type="molecule type" value="Genomic_DNA"/>
</dbReference>
<feature type="compositionally biased region" description="Gly residues" evidence="1">
    <location>
        <begin position="112"/>
        <end position="139"/>
    </location>
</feature>
<evidence type="ECO:0000256" key="1">
    <source>
        <dbReference type="SAM" id="MobiDB-lite"/>
    </source>
</evidence>
<comment type="caution">
    <text evidence="2">The sequence shown here is derived from an EMBL/GenBank/DDBJ whole genome shotgun (WGS) entry which is preliminary data.</text>
</comment>
<feature type="region of interest" description="Disordered" evidence="1">
    <location>
        <begin position="105"/>
        <end position="139"/>
    </location>
</feature>